<dbReference type="Proteomes" id="UP001189303">
    <property type="component" value="Unassembled WGS sequence"/>
</dbReference>
<keyword evidence="2" id="KW-1185">Reference proteome</keyword>
<comment type="caution">
    <text evidence="1">The sequence shown here is derived from an EMBL/GenBank/DDBJ whole genome shotgun (WGS) entry which is preliminary data.</text>
</comment>
<organism evidence="1 2">
    <name type="scientific">Ralstonia pickettii</name>
    <name type="common">Burkholderia pickettii</name>
    <dbReference type="NCBI Taxonomy" id="329"/>
    <lineage>
        <taxon>Bacteria</taxon>
        <taxon>Pseudomonadati</taxon>
        <taxon>Pseudomonadota</taxon>
        <taxon>Betaproteobacteria</taxon>
        <taxon>Burkholderiales</taxon>
        <taxon>Burkholderiaceae</taxon>
        <taxon>Ralstonia</taxon>
    </lineage>
</organism>
<sequence>MAAAFPINCLPLDSSRWTELDHAYGKAGDTPALLEQLGAFPSSLNNAEPWYSLWSSLAHQGDVYSASFAAVPHVVRALAIAPLKADFSYFQFPAVVEAWRQQKDVEVPEDLRADYFAALAALPRLVALAADKDWDGGFLACALAAIAVAKGYGALAEAALELTPDVAPEFLDWFYSR</sequence>
<reference evidence="1 2" key="1">
    <citation type="submission" date="2023-07" db="EMBL/GenBank/DDBJ databases">
        <authorList>
            <person name="Peeters C."/>
        </authorList>
    </citation>
    <scope>NUCLEOTIDE SEQUENCE [LARGE SCALE GENOMIC DNA]</scope>
    <source>
        <strain evidence="1 2">R-38712</strain>
    </source>
</reference>
<gene>
    <name evidence="1" type="ORF">R38712_05231</name>
</gene>
<name>A0ABM9IVY3_RALPI</name>
<protein>
    <recommendedName>
        <fullName evidence="3">Transmembrane protein</fullName>
    </recommendedName>
</protein>
<dbReference type="EMBL" id="CATWFT010000036">
    <property type="protein sequence ID" value="CAJ0733352.1"/>
    <property type="molecule type" value="Genomic_DNA"/>
</dbReference>
<evidence type="ECO:0000313" key="2">
    <source>
        <dbReference type="Proteomes" id="UP001189303"/>
    </source>
</evidence>
<dbReference type="RefSeq" id="WP_258035395.1">
    <property type="nucleotide sequence ID" value="NZ_CATWFT010000036.1"/>
</dbReference>
<evidence type="ECO:0000313" key="1">
    <source>
        <dbReference type="EMBL" id="CAJ0733352.1"/>
    </source>
</evidence>
<accession>A0ABM9IVY3</accession>
<evidence type="ECO:0008006" key="3">
    <source>
        <dbReference type="Google" id="ProtNLM"/>
    </source>
</evidence>
<proteinExistence type="predicted"/>